<dbReference type="InterPro" id="IPR003594">
    <property type="entry name" value="HATPase_dom"/>
</dbReference>
<dbReference type="OrthoDB" id="921707at2"/>
<accession>A0A563U4Q0</accession>
<dbReference type="CDD" id="cd00082">
    <property type="entry name" value="HisKA"/>
    <property type="match status" value="1"/>
</dbReference>
<dbReference type="GO" id="GO:0016036">
    <property type="term" value="P:cellular response to phosphate starvation"/>
    <property type="evidence" value="ECO:0007669"/>
    <property type="project" value="TreeGrafter"/>
</dbReference>
<keyword evidence="5" id="KW-0597">Phosphoprotein</keyword>
<dbReference type="PRINTS" id="PR00344">
    <property type="entry name" value="BCTRLSENSOR"/>
</dbReference>
<keyword evidence="14" id="KW-1185">Reference proteome</keyword>
<dbReference type="InterPro" id="IPR036097">
    <property type="entry name" value="HisK_dim/P_sf"/>
</dbReference>
<comment type="caution">
    <text evidence="13">The sequence shown here is derived from an EMBL/GenBank/DDBJ whole genome shotgun (WGS) entry which is preliminary data.</text>
</comment>
<evidence type="ECO:0000256" key="4">
    <source>
        <dbReference type="ARBA" id="ARBA00022475"/>
    </source>
</evidence>
<dbReference type="Proteomes" id="UP000320042">
    <property type="component" value="Unassembled WGS sequence"/>
</dbReference>
<keyword evidence="9 11" id="KW-1133">Transmembrane helix</keyword>
<evidence type="ECO:0000313" key="13">
    <source>
        <dbReference type="EMBL" id="TWR26344.1"/>
    </source>
</evidence>
<feature type="domain" description="Histidine kinase" evidence="12">
    <location>
        <begin position="235"/>
        <end position="450"/>
    </location>
</feature>
<dbReference type="FunFam" id="3.30.565.10:FF:000006">
    <property type="entry name" value="Sensor histidine kinase WalK"/>
    <property type="match status" value="1"/>
</dbReference>
<organism evidence="13 14">
    <name type="scientific">Mucilaginibacter pallidiroseus</name>
    <dbReference type="NCBI Taxonomy" id="2599295"/>
    <lineage>
        <taxon>Bacteria</taxon>
        <taxon>Pseudomonadati</taxon>
        <taxon>Bacteroidota</taxon>
        <taxon>Sphingobacteriia</taxon>
        <taxon>Sphingobacteriales</taxon>
        <taxon>Sphingobacteriaceae</taxon>
        <taxon>Mucilaginibacter</taxon>
    </lineage>
</organism>
<keyword evidence="10 11" id="KW-0472">Membrane</keyword>
<evidence type="ECO:0000259" key="12">
    <source>
        <dbReference type="PROSITE" id="PS50109"/>
    </source>
</evidence>
<dbReference type="SMART" id="SM00387">
    <property type="entry name" value="HATPase_c"/>
    <property type="match status" value="1"/>
</dbReference>
<dbReference type="GO" id="GO:0004721">
    <property type="term" value="F:phosphoprotein phosphatase activity"/>
    <property type="evidence" value="ECO:0007669"/>
    <property type="project" value="TreeGrafter"/>
</dbReference>
<dbReference type="InterPro" id="IPR036890">
    <property type="entry name" value="HATPase_C_sf"/>
</dbReference>
<dbReference type="CDD" id="cd00075">
    <property type="entry name" value="HATPase"/>
    <property type="match status" value="1"/>
</dbReference>
<dbReference type="RefSeq" id="WP_146382632.1">
    <property type="nucleotide sequence ID" value="NZ_VOEJ01000007.1"/>
</dbReference>
<evidence type="ECO:0000256" key="10">
    <source>
        <dbReference type="ARBA" id="ARBA00023136"/>
    </source>
</evidence>
<dbReference type="Pfam" id="PF00512">
    <property type="entry name" value="HisKA"/>
    <property type="match status" value="1"/>
</dbReference>
<dbReference type="Gene3D" id="1.10.287.130">
    <property type="match status" value="1"/>
</dbReference>
<keyword evidence="7 11" id="KW-0812">Transmembrane</keyword>
<dbReference type="AlphaFoldDB" id="A0A563U4Q0"/>
<keyword evidence="4" id="KW-1003">Cell membrane</keyword>
<sequence>MKKRLQFVFLIAAVTACGIILCQLYWVYFNYKTRKENFIQTANYALRQSIDQYQLAQNKLPTSLKHKNPTLTFFMRTLPDNDPMALDTPDSKRRFSAEFATVAVDRQHLSEVKALVSRLLSQQKHLPLNLDTLTRIFNRQLRRNYLTQEFRLYAHKNQKSISPGQVAATVNFYKDPVLIRAEMVDGHHYLMVSNFLPALVSSLMVLLSAGSLYYMSRIINRQMMLDTMKTDFINNITHELRTPVTILKSSNEALASFGAADDPESLNRYLRMNASVLDTLDTDIERILEFSRSEERKQNPVYENVMLLDTVRQVARRFEMTDNLKLQIAIDSSLEIKTDRHMLGVILVNLLDNAIKYSPGRAVIEITAEDFPQSWQLVVRDQGQGIPRPELPYIFEKFYRVSTGDLHEVKGYGIGLAYVRQLVTALKGSIRVYSELGSGTTFKLKFDKAWRI</sequence>
<dbReference type="Gene3D" id="3.30.565.10">
    <property type="entry name" value="Histidine kinase-like ATPase, C-terminal domain"/>
    <property type="match status" value="1"/>
</dbReference>
<evidence type="ECO:0000256" key="5">
    <source>
        <dbReference type="ARBA" id="ARBA00022553"/>
    </source>
</evidence>
<dbReference type="InterPro" id="IPR003661">
    <property type="entry name" value="HisK_dim/P_dom"/>
</dbReference>
<dbReference type="InterPro" id="IPR004358">
    <property type="entry name" value="Sig_transdc_His_kin-like_C"/>
</dbReference>
<evidence type="ECO:0000256" key="8">
    <source>
        <dbReference type="ARBA" id="ARBA00022777"/>
    </source>
</evidence>
<keyword evidence="8 13" id="KW-0418">Kinase</keyword>
<feature type="transmembrane region" description="Helical" evidence="11">
    <location>
        <begin position="195"/>
        <end position="215"/>
    </location>
</feature>
<gene>
    <name evidence="13" type="ORF">FPZ43_14355</name>
</gene>
<dbReference type="PANTHER" id="PTHR45453:SF2">
    <property type="entry name" value="HISTIDINE KINASE"/>
    <property type="match status" value="1"/>
</dbReference>
<dbReference type="GO" id="GO:0000155">
    <property type="term" value="F:phosphorelay sensor kinase activity"/>
    <property type="evidence" value="ECO:0007669"/>
    <property type="project" value="InterPro"/>
</dbReference>
<name>A0A563U4Q0_9SPHI</name>
<protein>
    <recommendedName>
        <fullName evidence="3">histidine kinase</fullName>
        <ecNumber evidence="3">2.7.13.3</ecNumber>
    </recommendedName>
</protein>
<evidence type="ECO:0000256" key="6">
    <source>
        <dbReference type="ARBA" id="ARBA00022679"/>
    </source>
</evidence>
<evidence type="ECO:0000256" key="2">
    <source>
        <dbReference type="ARBA" id="ARBA00004651"/>
    </source>
</evidence>
<proteinExistence type="predicted"/>
<dbReference type="GO" id="GO:0005886">
    <property type="term" value="C:plasma membrane"/>
    <property type="evidence" value="ECO:0007669"/>
    <property type="project" value="UniProtKB-SubCell"/>
</dbReference>
<dbReference type="EMBL" id="VOEJ01000007">
    <property type="protein sequence ID" value="TWR26344.1"/>
    <property type="molecule type" value="Genomic_DNA"/>
</dbReference>
<dbReference type="InterPro" id="IPR050351">
    <property type="entry name" value="BphY/WalK/GraS-like"/>
</dbReference>
<dbReference type="SUPFAM" id="SSF55874">
    <property type="entry name" value="ATPase domain of HSP90 chaperone/DNA topoisomerase II/histidine kinase"/>
    <property type="match status" value="1"/>
</dbReference>
<evidence type="ECO:0000256" key="7">
    <source>
        <dbReference type="ARBA" id="ARBA00022692"/>
    </source>
</evidence>
<dbReference type="InterPro" id="IPR005467">
    <property type="entry name" value="His_kinase_dom"/>
</dbReference>
<evidence type="ECO:0000256" key="1">
    <source>
        <dbReference type="ARBA" id="ARBA00000085"/>
    </source>
</evidence>
<reference evidence="13 14" key="1">
    <citation type="submission" date="2019-07" db="EMBL/GenBank/DDBJ databases">
        <authorList>
            <person name="Kim J."/>
        </authorList>
    </citation>
    <scope>NUCLEOTIDE SEQUENCE [LARGE SCALE GENOMIC DNA]</scope>
    <source>
        <strain evidence="14">dk17</strain>
    </source>
</reference>
<evidence type="ECO:0000313" key="14">
    <source>
        <dbReference type="Proteomes" id="UP000320042"/>
    </source>
</evidence>
<evidence type="ECO:0000256" key="9">
    <source>
        <dbReference type="ARBA" id="ARBA00022989"/>
    </source>
</evidence>
<keyword evidence="6" id="KW-0808">Transferase</keyword>
<dbReference type="PROSITE" id="PS50109">
    <property type="entry name" value="HIS_KIN"/>
    <property type="match status" value="1"/>
</dbReference>
<comment type="subcellular location">
    <subcellularLocation>
        <location evidence="2">Cell membrane</location>
        <topology evidence="2">Multi-pass membrane protein</topology>
    </subcellularLocation>
</comment>
<dbReference type="SMART" id="SM00388">
    <property type="entry name" value="HisKA"/>
    <property type="match status" value="1"/>
</dbReference>
<dbReference type="Pfam" id="PF02518">
    <property type="entry name" value="HATPase_c"/>
    <property type="match status" value="1"/>
</dbReference>
<comment type="catalytic activity">
    <reaction evidence="1">
        <text>ATP + protein L-histidine = ADP + protein N-phospho-L-histidine.</text>
        <dbReference type="EC" id="2.7.13.3"/>
    </reaction>
</comment>
<evidence type="ECO:0000256" key="11">
    <source>
        <dbReference type="SAM" id="Phobius"/>
    </source>
</evidence>
<dbReference type="PROSITE" id="PS51257">
    <property type="entry name" value="PROKAR_LIPOPROTEIN"/>
    <property type="match status" value="1"/>
</dbReference>
<feature type="transmembrane region" description="Helical" evidence="11">
    <location>
        <begin position="7"/>
        <end position="28"/>
    </location>
</feature>
<evidence type="ECO:0000256" key="3">
    <source>
        <dbReference type="ARBA" id="ARBA00012438"/>
    </source>
</evidence>
<dbReference type="EC" id="2.7.13.3" evidence="3"/>
<dbReference type="PANTHER" id="PTHR45453">
    <property type="entry name" value="PHOSPHATE REGULON SENSOR PROTEIN PHOR"/>
    <property type="match status" value="1"/>
</dbReference>
<dbReference type="SUPFAM" id="SSF47384">
    <property type="entry name" value="Homodimeric domain of signal transducing histidine kinase"/>
    <property type="match status" value="1"/>
</dbReference>